<dbReference type="SUPFAM" id="SSF88946">
    <property type="entry name" value="Sigma2 domain of RNA polymerase sigma factors"/>
    <property type="match status" value="1"/>
</dbReference>
<feature type="domain" description="RNA polymerase sigma-70" evidence="7">
    <location>
        <begin position="402"/>
        <end position="428"/>
    </location>
</feature>
<keyword evidence="4" id="KW-0238">DNA-binding</keyword>
<dbReference type="Pfam" id="PF04545">
    <property type="entry name" value="Sigma70_r4"/>
    <property type="match status" value="1"/>
</dbReference>
<evidence type="ECO:0000256" key="3">
    <source>
        <dbReference type="ARBA" id="ARBA00023082"/>
    </source>
</evidence>
<sequence>MNQLKNEKTLAFQKFGNFGSSIFLGDLISTNQNFFRNNKKDFNVEKSKKFLPLFGQIHKSKMNLNLDSSIISKDSLVNNTRKVFHELTEGEMEEVIRSFGIHNGARNDTGEEDGSITKPQTVKGLHKADDSVRWYLQLIGRVRLLRPEEEIQLAREISQLLHWEHVKISLREKLQREPTSSEWTAACKVSDVKKFRSILHNARRAKERMVAANLRLVVSIAKRYVNRGMSLQDLIQEGSLGLIRAAEKFDSEKGFKFSTYATWWVKQAVTRAIADHSRTIRLPVHLYDTISAIRKTTRTLNIEIGRSPTEEEIAEKMDMSVEKLRSVLQSAQPTLSLERPLKNDDDASQLSDFIEADQESPEEHVEKSMLRDDLENVINSLSPRERDVVRMRYGLDDGRIKTLEEIGQIFSVTRERVRQIEAKAIRKLRQPYRSSILRDYVLATPSNLDRNLNTNLSNLTLSHRTLSRGSLHTRMIRPKRNGRISRFNHN</sequence>
<dbReference type="PANTHER" id="PTHR30603">
    <property type="entry name" value="RNA POLYMERASE SIGMA FACTOR RPO"/>
    <property type="match status" value="1"/>
</dbReference>
<dbReference type="AlphaFoldDB" id="Q8S9D0"/>
<dbReference type="FunFam" id="1.10.601.10:FF:000001">
    <property type="entry name" value="RNA polymerase sigma factor SigA"/>
    <property type="match status" value="1"/>
</dbReference>
<dbReference type="InterPro" id="IPR036388">
    <property type="entry name" value="WH-like_DNA-bd_sf"/>
</dbReference>
<keyword evidence="3" id="KW-0731">Sigma factor</keyword>
<dbReference type="GO" id="GO:0016987">
    <property type="term" value="F:sigma factor activity"/>
    <property type="evidence" value="ECO:0007669"/>
    <property type="project" value="UniProtKB-KW"/>
</dbReference>
<accession>Q8S9D0</accession>
<dbReference type="SUPFAM" id="SSF88659">
    <property type="entry name" value="Sigma3 and sigma4 domains of RNA polymerase sigma factors"/>
    <property type="match status" value="2"/>
</dbReference>
<dbReference type="Pfam" id="PF00140">
    <property type="entry name" value="Sigma70_r1_2"/>
    <property type="match status" value="1"/>
</dbReference>
<dbReference type="Pfam" id="PF04542">
    <property type="entry name" value="Sigma70_r2"/>
    <property type="match status" value="1"/>
</dbReference>
<evidence type="ECO:0000256" key="5">
    <source>
        <dbReference type="ARBA" id="ARBA00023163"/>
    </source>
</evidence>
<evidence type="ECO:0000259" key="6">
    <source>
        <dbReference type="PROSITE" id="PS00715"/>
    </source>
</evidence>
<dbReference type="EMBL" id="AB056579">
    <property type="protein sequence ID" value="BAB87262.1"/>
    <property type="molecule type" value="mRNA"/>
</dbReference>
<dbReference type="InterPro" id="IPR000943">
    <property type="entry name" value="RNA_pol_sigma70"/>
</dbReference>
<dbReference type="PRINTS" id="PR00046">
    <property type="entry name" value="SIGMA70FCT"/>
</dbReference>
<dbReference type="InterPro" id="IPR050239">
    <property type="entry name" value="Sigma-70_RNA_pol_init_factors"/>
</dbReference>
<organism evidence="8">
    <name type="scientific">Guillardia theta</name>
    <name type="common">Cryptophyte</name>
    <name type="synonym">Cryptomonas phi</name>
    <dbReference type="NCBI Taxonomy" id="55529"/>
    <lineage>
        <taxon>Eukaryota</taxon>
        <taxon>Cryptophyceae</taxon>
        <taxon>Pyrenomonadales</taxon>
        <taxon>Geminigeraceae</taxon>
        <taxon>Guillardia</taxon>
    </lineage>
</organism>
<dbReference type="Gene3D" id="1.10.601.10">
    <property type="entry name" value="RNA Polymerase Primary Sigma Factor"/>
    <property type="match status" value="1"/>
</dbReference>
<dbReference type="NCBIfam" id="TIGR02997">
    <property type="entry name" value="Sig70-cyanoRpoD"/>
    <property type="match status" value="1"/>
</dbReference>
<protein>
    <submittedName>
        <fullName evidence="8">RNA polymerase sigma factor</fullName>
    </submittedName>
</protein>
<dbReference type="NCBIfam" id="NF005643">
    <property type="entry name" value="PRK07406.1"/>
    <property type="match status" value="1"/>
</dbReference>
<dbReference type="InterPro" id="IPR014284">
    <property type="entry name" value="RNA_pol_sigma-70_dom"/>
</dbReference>
<dbReference type="InterPro" id="IPR007630">
    <property type="entry name" value="RNA_pol_sigma70_r4"/>
</dbReference>
<proteinExistence type="evidence at transcript level"/>
<dbReference type="InterPro" id="IPR013325">
    <property type="entry name" value="RNA_pol_sigma_r2"/>
</dbReference>
<dbReference type="InterPro" id="IPR017848">
    <property type="entry name" value="RNA_pol_sigma_RpoD/SigA_cyanob"/>
</dbReference>
<keyword evidence="5" id="KW-0804">Transcription</keyword>
<dbReference type="PROSITE" id="PS00716">
    <property type="entry name" value="SIGMA70_2"/>
    <property type="match status" value="1"/>
</dbReference>
<dbReference type="InterPro" id="IPR007624">
    <property type="entry name" value="RNA_pol_sigma70_r3"/>
</dbReference>
<evidence type="ECO:0000256" key="4">
    <source>
        <dbReference type="ARBA" id="ARBA00023125"/>
    </source>
</evidence>
<dbReference type="InterPro" id="IPR007627">
    <property type="entry name" value="RNA_pol_sigma70_r2"/>
</dbReference>
<dbReference type="Pfam" id="PF04539">
    <property type="entry name" value="Sigma70_r3"/>
    <property type="match status" value="1"/>
</dbReference>
<evidence type="ECO:0000313" key="8">
    <source>
        <dbReference type="EMBL" id="BAB87262.1"/>
    </source>
</evidence>
<feature type="domain" description="RNA polymerase sigma-70" evidence="6">
    <location>
        <begin position="233"/>
        <end position="246"/>
    </location>
</feature>
<dbReference type="InterPro" id="IPR013324">
    <property type="entry name" value="RNA_pol_sigma_r3/r4-like"/>
</dbReference>
<evidence type="ECO:0000259" key="7">
    <source>
        <dbReference type="PROSITE" id="PS00716"/>
    </source>
</evidence>
<evidence type="ECO:0000256" key="2">
    <source>
        <dbReference type="ARBA" id="ARBA00023015"/>
    </source>
</evidence>
<dbReference type="PANTHER" id="PTHR30603:SF62">
    <property type="entry name" value="RNA POLYMERASE SIGMA FACTOR SIGA"/>
    <property type="match status" value="1"/>
</dbReference>
<dbReference type="InterPro" id="IPR009042">
    <property type="entry name" value="RNA_pol_sigma70_r1_2"/>
</dbReference>
<dbReference type="CDD" id="cd06171">
    <property type="entry name" value="Sigma70_r4"/>
    <property type="match status" value="1"/>
</dbReference>
<keyword evidence="2" id="KW-0805">Transcription regulation</keyword>
<comment type="similarity">
    <text evidence="1">Belongs to the sigma-70 factor family.</text>
</comment>
<reference evidence="8" key="1">
    <citation type="submission" date="2001-03" db="EMBL/GenBank/DDBJ databases">
        <title>A gene for sigma factor-like protein from Guillardia theta (Cryptophyceae).</title>
        <authorList>
            <person name="Ueno Y."/>
            <person name="Yoshinaga I."/>
            <person name="Onozawa M."/>
            <person name="Uchida A."/>
        </authorList>
    </citation>
    <scope>NUCLEOTIDE SEQUENCE</scope>
    <source>
        <strain evidence="8">UTEX LB2423</strain>
    </source>
</reference>
<gene>
    <name evidence="8" type="primary">sigA</name>
</gene>
<dbReference type="PROSITE" id="PS00715">
    <property type="entry name" value="SIGMA70_1"/>
    <property type="match status" value="1"/>
</dbReference>
<dbReference type="Gene3D" id="1.10.10.10">
    <property type="entry name" value="Winged helix-like DNA-binding domain superfamily/Winged helix DNA-binding domain"/>
    <property type="match status" value="2"/>
</dbReference>
<dbReference type="NCBIfam" id="TIGR02937">
    <property type="entry name" value="sigma70-ECF"/>
    <property type="match status" value="1"/>
</dbReference>
<evidence type="ECO:0000256" key="1">
    <source>
        <dbReference type="ARBA" id="ARBA00007788"/>
    </source>
</evidence>
<dbReference type="GO" id="GO:0006352">
    <property type="term" value="P:DNA-templated transcription initiation"/>
    <property type="evidence" value="ECO:0007669"/>
    <property type="project" value="InterPro"/>
</dbReference>
<dbReference type="GO" id="GO:0003677">
    <property type="term" value="F:DNA binding"/>
    <property type="evidence" value="ECO:0007669"/>
    <property type="project" value="UniProtKB-KW"/>
</dbReference>
<name>Q8S9D0_GUITH</name>